<evidence type="ECO:0000313" key="2">
    <source>
        <dbReference type="EMBL" id="SEN13975.1"/>
    </source>
</evidence>
<dbReference type="Proteomes" id="UP000199158">
    <property type="component" value="Unassembled WGS sequence"/>
</dbReference>
<evidence type="ECO:0000313" key="3">
    <source>
        <dbReference type="Proteomes" id="UP000199158"/>
    </source>
</evidence>
<sequence>MFRKKLLIVPLVCISILLVLRLLTACATSKFTSDTIERSSALSQDDSSIEESSGIQDTNTNQMESENLAKNYKDFEKHVEPFSYSIGQKSWDDAEEIEPDALAEYYIYLGSTDEVTFSSAYPKDKEFNNPLIPADVLEKGVQKHFDVSAEHIRKSQYYDAENNTYWTGGIGTTVDIYVVDTEQNGDLRTIEFEARIESTDYNASWDGTIVVQLTEYNNYKFISYERNNFKEQNP</sequence>
<gene>
    <name evidence="2" type="ORF">SAMN05216180_2874</name>
</gene>
<dbReference type="RefSeq" id="WP_092756405.1">
    <property type="nucleotide sequence ID" value="NZ_FOCG01000004.1"/>
</dbReference>
<dbReference type="AlphaFoldDB" id="A0A1H8E3G0"/>
<dbReference type="STRING" id="474960.SAMN05216180_2874"/>
<evidence type="ECO:0000256" key="1">
    <source>
        <dbReference type="SAM" id="MobiDB-lite"/>
    </source>
</evidence>
<dbReference type="EMBL" id="FOCG01000004">
    <property type="protein sequence ID" value="SEN13975.1"/>
    <property type="molecule type" value="Genomic_DNA"/>
</dbReference>
<keyword evidence="3" id="KW-1185">Reference proteome</keyword>
<dbReference type="OrthoDB" id="9784061at2"/>
<feature type="region of interest" description="Disordered" evidence="1">
    <location>
        <begin position="42"/>
        <end position="62"/>
    </location>
</feature>
<proteinExistence type="predicted"/>
<protein>
    <submittedName>
        <fullName evidence="2">Uncharacterized protein</fullName>
    </submittedName>
</protein>
<reference evidence="2 3" key="1">
    <citation type="submission" date="2016-10" db="EMBL/GenBank/DDBJ databases">
        <authorList>
            <person name="de Groot N.N."/>
        </authorList>
    </citation>
    <scope>NUCLEOTIDE SEQUENCE [LARGE SCALE GENOMIC DNA]</scope>
    <source>
        <strain evidence="2 3">CGMCC 1.5070</strain>
    </source>
</reference>
<accession>A0A1H8E3G0</accession>
<organism evidence="2 3">
    <name type="scientific">Hydrogenoanaerobacterium saccharovorans</name>
    <dbReference type="NCBI Taxonomy" id="474960"/>
    <lineage>
        <taxon>Bacteria</taxon>
        <taxon>Bacillati</taxon>
        <taxon>Bacillota</taxon>
        <taxon>Clostridia</taxon>
        <taxon>Eubacteriales</taxon>
        <taxon>Oscillospiraceae</taxon>
        <taxon>Hydrogenoanaerobacterium</taxon>
    </lineage>
</organism>
<name>A0A1H8E3G0_9FIRM</name>